<evidence type="ECO:0000259" key="9">
    <source>
        <dbReference type="SMART" id="SM01360"/>
    </source>
</evidence>
<dbReference type="Gene3D" id="2.60.40.690">
    <property type="entry name" value="Alpha-macroglobulin, receptor-binding domain"/>
    <property type="match status" value="1"/>
</dbReference>
<dbReference type="Pfam" id="PF07703">
    <property type="entry name" value="A2M_BRD"/>
    <property type="match status" value="1"/>
</dbReference>
<evidence type="ECO:0000256" key="1">
    <source>
        <dbReference type="ARBA" id="ARBA00010952"/>
    </source>
</evidence>
<dbReference type="InterPro" id="IPR011625">
    <property type="entry name" value="A2M_N_BRD"/>
</dbReference>
<keyword evidence="12" id="KW-1185">Reference proteome</keyword>
<evidence type="ECO:0000256" key="5">
    <source>
        <dbReference type="ARBA" id="ARBA00023157"/>
    </source>
</evidence>
<dbReference type="Pfam" id="PF00207">
    <property type="entry name" value="A2M"/>
    <property type="match status" value="1"/>
</dbReference>
<dbReference type="Gene3D" id="2.20.130.20">
    <property type="match status" value="1"/>
</dbReference>
<dbReference type="SUPFAM" id="SSF48239">
    <property type="entry name" value="Terpenoid cyclases/Protein prenyltransferases"/>
    <property type="match status" value="1"/>
</dbReference>
<evidence type="ECO:0000313" key="11">
    <source>
        <dbReference type="EMBL" id="KAF7694848.1"/>
    </source>
</evidence>
<reference evidence="11" key="1">
    <citation type="submission" date="2020-08" db="EMBL/GenBank/DDBJ databases">
        <title>Chromosome-level assembly of Southern catfish (Silurus meridionalis) provides insights into visual adaptation to the nocturnal and benthic lifestyles.</title>
        <authorList>
            <person name="Zhang Y."/>
            <person name="Wang D."/>
            <person name="Peng Z."/>
        </authorList>
    </citation>
    <scope>NUCLEOTIDE SEQUENCE</scope>
    <source>
        <strain evidence="11">SWU-2019-XX</strain>
        <tissue evidence="11">Muscle</tissue>
    </source>
</reference>
<sequence>MKRKKKRLHLEKEKTSSDTESEKEKEKTSSDTESEKEKEKTSSDTESEKEKEKTSSDNENENEKEKTSIDTESEKEKEKTSSDTENEKEKEKTSSDTESEKEKEETSSDTESEKEKETTSSDTGTEVIPPATDRVVIPPESETDVIPPETEPDVIPPETEPDVIPPETETDVIPPESETDVILTETETDVIPPESETDVIPPESETDVILTESETDVIPTETETDVIPPETEPDVIPPETEPDVIPPETEPAVIPPESEPDVIPPETEPDVIPPESETDVILPESETDMILTETETDVIPPETETDVIPPESETDVIPIETETDVIPPQSETDVIPPETEPDVIPPETETDVIPPESETDVIPPETETDVIPPESEPDVIPPESETDVIPTESEPDVIPPETEPDVIPPETEPDVIPPESEIDVIRPESETDVIPPESEPDVIPSETEPDLIPPESETDVIPPETETDVILTENETDVILTESETDVILTESEPDVIPPETETDVILTETEPDVIPPETEPVVIPPESEPDMNPTEIETVLIHPETDSVNESVYLLAVTSQTVGGTTEMLCVTVNPIEIVTMSVTLEYNQNSVALLMEESVNQQYYRCLSFQVPVVTVELVASITIKIIGSKTFLNNATKILIKPSSHLTILQTDKPIYNPGQTVKFRVVSLDTDFLTYNQTFPKIEVQDPNSNRIGQWLNVSTHSGLADLTYPINSEATKGIYIITVWDDKNQQIAQTFQVNDCVLPKFEVTVQLPPVITILDTTATLKVCAKCSYGKPVSGTVKTTVCQHSYRYGWQLFGEAPPPDICEIYTMKTDRSGCGLQILNLARFALSDMRYKASILVQSEVEEDGTGVIMTGSGSSSITSNIITLSFEDSPTTYKPGMTYEGKIKVLGPDAYPLQRKVVYLTVMSKGHLVQQGSIVEAINPEREHRGNLALALKMMVKLSPVAQVVLYAILPCGEAVADSMNFPIQLCLGNKVSLRFSASQNLPGHQASLMLKAAPGSLCSVRAIDQRLLLMHPESVLNIHSVFNRLPVQELSGYPFITNEEESNPIWENFRGAEASKSTDHFWKVDVYNTFKDIGVKVLTNVEVKKPKDYEDEDEAPALHSTEFSAVGLNTSKLLNSNCNYFPETWIWDLVPVSDSGAAALNKTVPDSITTWQAGAFCTSPVGFGVAPKTSLTAFQPFFVSLTKPCSVIHGEVFTLKATVISYIKSCMMVMVTLAESQRFSVQTCTSCTNTQCLCDDESWTISWTIKPLVLGEVNMSVTAEAVKSSDLCGGKAVTVPQQGSISSVIKSVQVQAEGTQQSKSYNELLCPSDVVEKIISLNLSDAYMKGSARASVSVLGDLMGRALQNLASLLAMPYGCGEQNMLRFAPNIFILEYLESTNQLTSTIRRTADTYLVSGYQQELGYKHTDGSYSAFGMNDASGNTWLTAFVMKSFGKAKQYIFVDQMFVYQAKTWLGNQQQANGCFASVGQLFHSDLKGGVNDEVTLSAYITAAMLELNYTVTDPVVDFSLTCLRNEYVQVKSTYAKALLFYTFTLAGDQVMRNILMLDLDGKAINSGGGRHWSREDGGSVVDSLEVEMTSYVLLALMCGPPLSGFDLGYSSSIVYWLSQQQNAFGGFASTQDTVVALQALAKYSLVTYSSAGTVTVTVTSPSGLKDTFNINQSNRLLYQESQLQELPGDYNIRAEGEGCVYVQFTLDYNIPLPTDSSSFTISASAAEDCKVSNSSLELTITVMYGGKRAKTNMVVIEVKPLSGFRVDETSVQLVTNKSDPTNGAVKHVDRIEGKANIYLNRLKKGEEKVYTLTIVQRHPVDNLKPAVVKVYDYYETGESAATSYTSPCEA</sequence>
<dbReference type="GO" id="GO:0007399">
    <property type="term" value="P:nervous system development"/>
    <property type="evidence" value="ECO:0007669"/>
    <property type="project" value="UniProtKB-ARBA"/>
</dbReference>
<evidence type="ECO:0000256" key="2">
    <source>
        <dbReference type="ARBA" id="ARBA00022690"/>
    </source>
</evidence>
<dbReference type="FunFam" id="2.60.40.1930:FF:000001">
    <property type="entry name" value="CD109 isoform 3"/>
    <property type="match status" value="1"/>
</dbReference>
<keyword evidence="6" id="KW-0325">Glycoprotein</keyword>
<keyword evidence="2" id="KW-0646">Protease inhibitor</keyword>
<dbReference type="Pfam" id="PF01835">
    <property type="entry name" value="MG2"/>
    <property type="match status" value="1"/>
</dbReference>
<dbReference type="InterPro" id="IPR050473">
    <property type="entry name" value="A2M/Complement_sys"/>
</dbReference>
<dbReference type="Gene3D" id="2.60.120.1540">
    <property type="match status" value="1"/>
</dbReference>
<feature type="domain" description="Alpha-2-macroglobulin" evidence="9">
    <location>
        <begin position="1134"/>
        <end position="1223"/>
    </location>
</feature>
<evidence type="ECO:0000256" key="3">
    <source>
        <dbReference type="ARBA" id="ARBA00022729"/>
    </source>
</evidence>
<dbReference type="EMBL" id="JABFDY010000017">
    <property type="protein sequence ID" value="KAF7694848.1"/>
    <property type="molecule type" value="Genomic_DNA"/>
</dbReference>
<dbReference type="Gene3D" id="2.60.40.10">
    <property type="entry name" value="Immunoglobulins"/>
    <property type="match status" value="1"/>
</dbReference>
<evidence type="ECO:0000256" key="4">
    <source>
        <dbReference type="ARBA" id="ARBA00022900"/>
    </source>
</evidence>
<dbReference type="InterPro" id="IPR009048">
    <property type="entry name" value="A-macroglobulin_rcpt-bd"/>
</dbReference>
<dbReference type="PANTHER" id="PTHR11412:SF160">
    <property type="entry name" value="ALPHA-2-MACROGLOBULIN-LIKE PROTEIN 1"/>
    <property type="match status" value="1"/>
</dbReference>
<organism evidence="11 12">
    <name type="scientific">Silurus meridionalis</name>
    <name type="common">Southern catfish</name>
    <name type="synonym">Silurus soldatovi meridionalis</name>
    <dbReference type="NCBI Taxonomy" id="175797"/>
    <lineage>
        <taxon>Eukaryota</taxon>
        <taxon>Metazoa</taxon>
        <taxon>Chordata</taxon>
        <taxon>Craniata</taxon>
        <taxon>Vertebrata</taxon>
        <taxon>Euteleostomi</taxon>
        <taxon>Actinopterygii</taxon>
        <taxon>Neopterygii</taxon>
        <taxon>Teleostei</taxon>
        <taxon>Ostariophysi</taxon>
        <taxon>Siluriformes</taxon>
        <taxon>Siluridae</taxon>
        <taxon>Silurus</taxon>
    </lineage>
</organism>
<comment type="similarity">
    <text evidence="1">Belongs to the protease inhibitor I39 (alpha-2-macroglobulin) family.</text>
</comment>
<evidence type="ECO:0008006" key="13">
    <source>
        <dbReference type="Google" id="ProtNLM"/>
    </source>
</evidence>
<dbReference type="InterPro" id="IPR047565">
    <property type="entry name" value="Alpha-macroglob_thiol-ester_cl"/>
</dbReference>
<dbReference type="GO" id="GO:0005615">
    <property type="term" value="C:extracellular space"/>
    <property type="evidence" value="ECO:0007669"/>
    <property type="project" value="InterPro"/>
</dbReference>
<evidence type="ECO:0000256" key="6">
    <source>
        <dbReference type="ARBA" id="ARBA00023180"/>
    </source>
</evidence>
<dbReference type="CDD" id="cd02897">
    <property type="entry name" value="A2M_2"/>
    <property type="match status" value="1"/>
</dbReference>
<comment type="caution">
    <text evidence="11">The sequence shown here is derived from an EMBL/GenBank/DDBJ whole genome shotgun (WGS) entry which is preliminary data.</text>
</comment>
<keyword evidence="5" id="KW-1015">Disulfide bond</keyword>
<dbReference type="SMART" id="SM01361">
    <property type="entry name" value="A2M_recep"/>
    <property type="match status" value="1"/>
</dbReference>
<dbReference type="InterPro" id="IPR002890">
    <property type="entry name" value="MG2"/>
</dbReference>
<dbReference type="SUPFAM" id="SSF49410">
    <property type="entry name" value="Alpha-macroglobulin receptor domain"/>
    <property type="match status" value="1"/>
</dbReference>
<dbReference type="InterPro" id="IPR041555">
    <property type="entry name" value="MG3"/>
</dbReference>
<dbReference type="FunFam" id="1.50.10.20:FF:000001">
    <property type="entry name" value="CD109 isoform 1"/>
    <property type="match status" value="1"/>
</dbReference>
<dbReference type="Pfam" id="PF07678">
    <property type="entry name" value="TED_complement"/>
    <property type="match status" value="1"/>
</dbReference>
<dbReference type="InterPro" id="IPR008930">
    <property type="entry name" value="Terpenoid_cyclase/PrenylTrfase"/>
</dbReference>
<dbReference type="InterPro" id="IPR014756">
    <property type="entry name" value="Ig_E-set"/>
</dbReference>
<feature type="region of interest" description="Disordered" evidence="7">
    <location>
        <begin position="1"/>
        <end position="461"/>
    </location>
</feature>
<feature type="domain" description="Alpha-macroglobulin receptor-binding" evidence="10">
    <location>
        <begin position="1748"/>
        <end position="1841"/>
    </location>
</feature>
<dbReference type="PANTHER" id="PTHR11412">
    <property type="entry name" value="MACROGLOBULIN / COMPLEMENT"/>
    <property type="match status" value="1"/>
</dbReference>
<dbReference type="InterPro" id="IPR041813">
    <property type="entry name" value="A2M_TED"/>
</dbReference>
<evidence type="ECO:0000313" key="12">
    <source>
        <dbReference type="Proteomes" id="UP000606274"/>
    </source>
</evidence>
<proteinExistence type="inferred from homology"/>
<evidence type="ECO:0000259" key="8">
    <source>
        <dbReference type="SMART" id="SM01359"/>
    </source>
</evidence>
<protein>
    <recommendedName>
        <fullName evidence="13">Alpha-2-macroglobulin-like protein 1</fullName>
    </recommendedName>
</protein>
<dbReference type="SMART" id="SM01360">
    <property type="entry name" value="A2M"/>
    <property type="match status" value="1"/>
</dbReference>
<dbReference type="GO" id="GO:0004867">
    <property type="term" value="F:serine-type endopeptidase inhibitor activity"/>
    <property type="evidence" value="ECO:0007669"/>
    <property type="project" value="UniProtKB-KW"/>
</dbReference>
<dbReference type="Gene3D" id="2.60.40.1930">
    <property type="match status" value="2"/>
</dbReference>
<dbReference type="Pfam" id="PF17791">
    <property type="entry name" value="MG3"/>
    <property type="match status" value="1"/>
</dbReference>
<keyword evidence="4" id="KW-0722">Serine protease inhibitor</keyword>
<feature type="compositionally biased region" description="Basic and acidic residues" evidence="7">
    <location>
        <begin position="10"/>
        <end position="119"/>
    </location>
</feature>
<accession>A0A8T0ARC9</accession>
<dbReference type="Gene3D" id="1.50.10.20">
    <property type="match status" value="1"/>
</dbReference>
<name>A0A8T0ARC9_SILME</name>
<dbReference type="InterPro" id="IPR019742">
    <property type="entry name" value="MacrogloblnA2_CS"/>
</dbReference>
<dbReference type="InterPro" id="IPR001599">
    <property type="entry name" value="Macroglobln_a2"/>
</dbReference>
<dbReference type="InterPro" id="IPR036595">
    <property type="entry name" value="A-macroglobulin_rcpt-bd_sf"/>
</dbReference>
<dbReference type="Gene3D" id="2.60.40.1940">
    <property type="match status" value="1"/>
</dbReference>
<dbReference type="Pfam" id="PF07677">
    <property type="entry name" value="A2M_recep"/>
    <property type="match status" value="1"/>
</dbReference>
<dbReference type="InterPro" id="IPR013783">
    <property type="entry name" value="Ig-like_fold"/>
</dbReference>
<evidence type="ECO:0000259" key="10">
    <source>
        <dbReference type="SMART" id="SM01361"/>
    </source>
</evidence>
<keyword evidence="3" id="KW-0732">Signal</keyword>
<dbReference type="SUPFAM" id="SSF81296">
    <property type="entry name" value="E set domains"/>
    <property type="match status" value="1"/>
</dbReference>
<dbReference type="SMART" id="SM01359">
    <property type="entry name" value="A2M_N_2"/>
    <property type="match status" value="1"/>
</dbReference>
<dbReference type="SMART" id="SM01419">
    <property type="entry name" value="Thiol-ester_cl"/>
    <property type="match status" value="1"/>
</dbReference>
<dbReference type="Proteomes" id="UP000606274">
    <property type="component" value="Unassembled WGS sequence"/>
</dbReference>
<gene>
    <name evidence="11" type="ORF">HF521_006571</name>
</gene>
<evidence type="ECO:0000256" key="7">
    <source>
        <dbReference type="SAM" id="MobiDB-lite"/>
    </source>
</evidence>
<feature type="domain" description="Alpha-2-macroglobulin bait region" evidence="8">
    <location>
        <begin position="871"/>
        <end position="1020"/>
    </location>
</feature>
<dbReference type="InterPro" id="IPR011626">
    <property type="entry name" value="Alpha-macroglobulin_TED"/>
</dbReference>
<dbReference type="PROSITE" id="PS00477">
    <property type="entry name" value="ALPHA_2_MACROGLOBULIN"/>
    <property type="match status" value="1"/>
</dbReference>